<proteinExistence type="predicted"/>
<dbReference type="GO" id="GO:0140359">
    <property type="term" value="F:ABC-type transporter activity"/>
    <property type="evidence" value="ECO:0007669"/>
    <property type="project" value="InterPro"/>
</dbReference>
<evidence type="ECO:0000313" key="9">
    <source>
        <dbReference type="EMBL" id="MBB4035785.1"/>
    </source>
</evidence>
<gene>
    <name evidence="9" type="ORF">GGR21_001680</name>
</gene>
<dbReference type="Pfam" id="PF09822">
    <property type="entry name" value="ABC_transp_aux"/>
    <property type="match status" value="1"/>
</dbReference>
<comment type="caution">
    <text evidence="9">The sequence shown here is derived from an EMBL/GenBank/DDBJ whole genome shotgun (WGS) entry which is preliminary data.</text>
</comment>
<dbReference type="InterPro" id="IPR019863">
    <property type="entry name" value="Motility-assoc_ABC-rel_GldG"/>
</dbReference>
<feature type="domain" description="DUF7088" evidence="8">
    <location>
        <begin position="273"/>
        <end position="381"/>
    </location>
</feature>
<dbReference type="NCBIfam" id="TIGR03521">
    <property type="entry name" value="GldG"/>
    <property type="match status" value="1"/>
</dbReference>
<evidence type="ECO:0000313" key="10">
    <source>
        <dbReference type="Proteomes" id="UP000555103"/>
    </source>
</evidence>
<dbReference type="GO" id="GO:0005886">
    <property type="term" value="C:plasma membrane"/>
    <property type="evidence" value="ECO:0007669"/>
    <property type="project" value="UniProtKB-SubCell"/>
</dbReference>
<dbReference type="Pfam" id="PF23357">
    <property type="entry name" value="DUF7088"/>
    <property type="match status" value="1"/>
</dbReference>
<evidence type="ECO:0000256" key="6">
    <source>
        <dbReference type="SAM" id="Phobius"/>
    </source>
</evidence>
<feature type="transmembrane region" description="Helical" evidence="6">
    <location>
        <begin position="768"/>
        <end position="790"/>
    </location>
</feature>
<evidence type="ECO:0000259" key="8">
    <source>
        <dbReference type="Pfam" id="PF23357"/>
    </source>
</evidence>
<accession>A0A840CS97</accession>
<feature type="transmembrane region" description="Helical" evidence="6">
    <location>
        <begin position="165"/>
        <end position="190"/>
    </location>
</feature>
<evidence type="ECO:0000259" key="7">
    <source>
        <dbReference type="Pfam" id="PF09822"/>
    </source>
</evidence>
<feature type="transmembrane region" description="Helical" evidence="6">
    <location>
        <begin position="56"/>
        <end position="74"/>
    </location>
</feature>
<evidence type="ECO:0000256" key="5">
    <source>
        <dbReference type="ARBA" id="ARBA00023136"/>
    </source>
</evidence>
<dbReference type="InterPro" id="IPR051449">
    <property type="entry name" value="ABC-2_transporter_component"/>
</dbReference>
<evidence type="ECO:0000256" key="4">
    <source>
        <dbReference type="ARBA" id="ARBA00022989"/>
    </source>
</evidence>
<evidence type="ECO:0000256" key="3">
    <source>
        <dbReference type="ARBA" id="ARBA00022692"/>
    </source>
</evidence>
<dbReference type="EMBL" id="JACIEP010000005">
    <property type="protein sequence ID" value="MBB4035785.1"/>
    <property type="molecule type" value="Genomic_DNA"/>
</dbReference>
<organism evidence="9 10">
    <name type="scientific">Dysgonomonas hofstadii</name>
    <dbReference type="NCBI Taxonomy" id="637886"/>
    <lineage>
        <taxon>Bacteria</taxon>
        <taxon>Pseudomonadati</taxon>
        <taxon>Bacteroidota</taxon>
        <taxon>Bacteroidia</taxon>
        <taxon>Bacteroidales</taxon>
        <taxon>Dysgonomonadaceae</taxon>
        <taxon>Dysgonomonas</taxon>
    </lineage>
</organism>
<keyword evidence="5 6" id="KW-0472">Membrane</keyword>
<dbReference type="PANTHER" id="PTHR30294">
    <property type="entry name" value="MEMBRANE COMPONENT OF ABC TRANSPORTER YHHJ-RELATED"/>
    <property type="match status" value="1"/>
</dbReference>
<feature type="domain" description="ABC-type uncharacterised transport system" evidence="7">
    <location>
        <begin position="429"/>
        <end position="733"/>
    </location>
</feature>
<dbReference type="RefSeq" id="WP_183306711.1">
    <property type="nucleotide sequence ID" value="NZ_JACIEP010000005.1"/>
</dbReference>
<sequence length="796" mass="89478">MKALISRELKIIFCSPAGAFFSVVYLLAAGGMLWFFSGNYNLIDGGYASMERFFSLSSILFAILIPAVTMRLFSEEKRNKTLDILLARPVKATSVYFSKFTATFVFVSVTLLPTLIYIYSLHQLANPVGNIDINSIVASYISLLLLVSVFISIGLFGSALTKNQVVAFIISISLCLFCLYGFDMLAGLFLSGKTNALLSSLGLSYHYKLMQRGVIQLSDIIVIINYLAIFSFLTIILLVRNKKKALIYLSVLLLSINITTTFIPNYRLDFTADNRYTLSGYSVELLKQVKGQPLNVEMYLTGDLNYGFQHLKNETDNLFADFNRYSDNNINIRYISPYISGESQERIYETMYRNGMDGIILNETDKEGKNSRKVIYPYARISNEKDTLTVNLLKNVMGNTAEENLNASVESLEFEFIDAIRLLQQKEPKNIAFIEGHDELPRTYVYDAEELLSKYYSVNRGQIGNEPGVLDNFDVIIIAGPLKKYSETEKYIIDQYIMQGGKILWLVDGAYYSHQQLAGIGYSPSMKNDVNLDDILFNYGVRINPDLLQDKQCVSTHLVSDDKKQAPAVVPSYFQPLLIPSPGHPVTKNIRDIKAGFASSIDVVNSSGEIQKQVLLTSSANAHLVKVPEPIDFDVERIQNQSGYFNQPFVPVAVSLEGKFGSAFINRPVPDSISNTRKERLAESKETKMIVVSSSDIISNGIQGQGSDSQIVPMGFDRVSQTQFGNRDFIVNAINWLADDDGIMTLRTKQQQMYILNKKAAYESRDKYTVLNIAFPVIFMLIVMGGTVLYRKRKYE</sequence>
<keyword evidence="3 6" id="KW-0812">Transmembrane</keyword>
<feature type="transmembrane region" description="Helical" evidence="6">
    <location>
        <begin position="12"/>
        <end position="36"/>
    </location>
</feature>
<dbReference type="SUPFAM" id="SSF52317">
    <property type="entry name" value="Class I glutamine amidotransferase-like"/>
    <property type="match status" value="1"/>
</dbReference>
<keyword evidence="2" id="KW-1003">Cell membrane</keyword>
<dbReference type="Proteomes" id="UP000555103">
    <property type="component" value="Unassembled WGS sequence"/>
</dbReference>
<dbReference type="PANTHER" id="PTHR30294:SF29">
    <property type="entry name" value="MULTIDRUG ABC TRANSPORTER PERMEASE YBHS-RELATED"/>
    <property type="match status" value="1"/>
</dbReference>
<keyword evidence="10" id="KW-1185">Reference proteome</keyword>
<dbReference type="InterPro" id="IPR055396">
    <property type="entry name" value="DUF7088"/>
</dbReference>
<dbReference type="InterPro" id="IPR019196">
    <property type="entry name" value="ABC_transp_unknown"/>
</dbReference>
<feature type="transmembrane region" description="Helical" evidence="6">
    <location>
        <begin position="95"/>
        <end position="119"/>
    </location>
</feature>
<feature type="transmembrane region" description="Helical" evidence="6">
    <location>
        <begin position="220"/>
        <end position="239"/>
    </location>
</feature>
<comment type="subcellular location">
    <subcellularLocation>
        <location evidence="1">Cell membrane</location>
        <topology evidence="1">Multi-pass membrane protein</topology>
    </subcellularLocation>
</comment>
<feature type="transmembrane region" description="Helical" evidence="6">
    <location>
        <begin position="139"/>
        <end position="158"/>
    </location>
</feature>
<evidence type="ECO:0000256" key="1">
    <source>
        <dbReference type="ARBA" id="ARBA00004651"/>
    </source>
</evidence>
<name>A0A840CS97_9BACT</name>
<reference evidence="9 10" key="1">
    <citation type="submission" date="2020-08" db="EMBL/GenBank/DDBJ databases">
        <title>Genomic Encyclopedia of Type Strains, Phase IV (KMG-IV): sequencing the most valuable type-strain genomes for metagenomic binning, comparative biology and taxonomic classification.</title>
        <authorList>
            <person name="Goeker M."/>
        </authorList>
    </citation>
    <scope>NUCLEOTIDE SEQUENCE [LARGE SCALE GENOMIC DNA]</scope>
    <source>
        <strain evidence="9 10">DSM 104969</strain>
    </source>
</reference>
<feature type="transmembrane region" description="Helical" evidence="6">
    <location>
        <begin position="246"/>
        <end position="266"/>
    </location>
</feature>
<keyword evidence="4 6" id="KW-1133">Transmembrane helix</keyword>
<protein>
    <submittedName>
        <fullName evidence="9">ABC-2 type transport system permease protein</fullName>
    </submittedName>
</protein>
<dbReference type="Pfam" id="PF12679">
    <property type="entry name" value="ABC2_membrane_2"/>
    <property type="match status" value="1"/>
</dbReference>
<dbReference type="InterPro" id="IPR029062">
    <property type="entry name" value="Class_I_gatase-like"/>
</dbReference>
<dbReference type="AlphaFoldDB" id="A0A840CS97"/>
<evidence type="ECO:0000256" key="2">
    <source>
        <dbReference type="ARBA" id="ARBA00022475"/>
    </source>
</evidence>